<feature type="region of interest" description="Disordered" evidence="1">
    <location>
        <begin position="904"/>
        <end position="969"/>
    </location>
</feature>
<feature type="compositionally biased region" description="Polar residues" evidence="1">
    <location>
        <begin position="161"/>
        <end position="179"/>
    </location>
</feature>
<feature type="compositionally biased region" description="Polar residues" evidence="1">
    <location>
        <begin position="904"/>
        <end position="914"/>
    </location>
</feature>
<feature type="compositionally biased region" description="Basic and acidic residues" evidence="1">
    <location>
        <begin position="601"/>
        <end position="618"/>
    </location>
</feature>
<reference evidence="2" key="1">
    <citation type="submission" date="2023-03" db="EMBL/GenBank/DDBJ databases">
        <title>Massive genome expansion in bonnet fungi (Mycena s.s.) driven by repeated elements and novel gene families across ecological guilds.</title>
        <authorList>
            <consortium name="Lawrence Berkeley National Laboratory"/>
            <person name="Harder C.B."/>
            <person name="Miyauchi S."/>
            <person name="Viragh M."/>
            <person name="Kuo A."/>
            <person name="Thoen E."/>
            <person name="Andreopoulos B."/>
            <person name="Lu D."/>
            <person name="Skrede I."/>
            <person name="Drula E."/>
            <person name="Henrissat B."/>
            <person name="Morin E."/>
            <person name="Kohler A."/>
            <person name="Barry K."/>
            <person name="LaButti K."/>
            <person name="Morin E."/>
            <person name="Salamov A."/>
            <person name="Lipzen A."/>
            <person name="Mereny Z."/>
            <person name="Hegedus B."/>
            <person name="Baldrian P."/>
            <person name="Stursova M."/>
            <person name="Weitz H."/>
            <person name="Taylor A."/>
            <person name="Grigoriev I.V."/>
            <person name="Nagy L.G."/>
            <person name="Martin F."/>
            <person name="Kauserud H."/>
        </authorList>
    </citation>
    <scope>NUCLEOTIDE SEQUENCE</scope>
    <source>
        <strain evidence="2">CBHHK182m</strain>
    </source>
</reference>
<dbReference type="Proteomes" id="UP001215598">
    <property type="component" value="Unassembled WGS sequence"/>
</dbReference>
<feature type="compositionally biased region" description="Low complexity" evidence="1">
    <location>
        <begin position="934"/>
        <end position="946"/>
    </location>
</feature>
<comment type="caution">
    <text evidence="2">The sequence shown here is derived from an EMBL/GenBank/DDBJ whole genome shotgun (WGS) entry which is preliminary data.</text>
</comment>
<feature type="compositionally biased region" description="Low complexity" evidence="1">
    <location>
        <begin position="437"/>
        <end position="451"/>
    </location>
</feature>
<feature type="compositionally biased region" description="Basic and acidic residues" evidence="1">
    <location>
        <begin position="288"/>
        <end position="310"/>
    </location>
</feature>
<feature type="compositionally biased region" description="Low complexity" evidence="1">
    <location>
        <begin position="734"/>
        <end position="776"/>
    </location>
</feature>
<feature type="compositionally biased region" description="Basic and acidic residues" evidence="1">
    <location>
        <begin position="191"/>
        <end position="208"/>
    </location>
</feature>
<feature type="compositionally biased region" description="Basic residues" evidence="1">
    <location>
        <begin position="345"/>
        <end position="356"/>
    </location>
</feature>
<dbReference type="AlphaFoldDB" id="A0AAD7MW87"/>
<keyword evidence="3" id="KW-1185">Reference proteome</keyword>
<feature type="compositionally biased region" description="Basic and acidic residues" evidence="1">
    <location>
        <begin position="318"/>
        <end position="328"/>
    </location>
</feature>
<proteinExistence type="predicted"/>
<feature type="compositionally biased region" description="Pro residues" evidence="1">
    <location>
        <begin position="369"/>
        <end position="380"/>
    </location>
</feature>
<feature type="compositionally biased region" description="Basic and acidic residues" evidence="1">
    <location>
        <begin position="539"/>
        <end position="557"/>
    </location>
</feature>
<gene>
    <name evidence="2" type="ORF">B0H16DRAFT_134993</name>
</gene>
<feature type="region of interest" description="Disordered" evidence="1">
    <location>
        <begin position="1"/>
        <end position="481"/>
    </location>
</feature>
<organism evidence="2 3">
    <name type="scientific">Mycena metata</name>
    <dbReference type="NCBI Taxonomy" id="1033252"/>
    <lineage>
        <taxon>Eukaryota</taxon>
        <taxon>Fungi</taxon>
        <taxon>Dikarya</taxon>
        <taxon>Basidiomycota</taxon>
        <taxon>Agaricomycotina</taxon>
        <taxon>Agaricomycetes</taxon>
        <taxon>Agaricomycetidae</taxon>
        <taxon>Agaricales</taxon>
        <taxon>Marasmiineae</taxon>
        <taxon>Mycenaceae</taxon>
        <taxon>Mycena</taxon>
    </lineage>
</organism>
<feature type="compositionally biased region" description="Low complexity" evidence="1">
    <location>
        <begin position="17"/>
        <end position="44"/>
    </location>
</feature>
<evidence type="ECO:0000313" key="2">
    <source>
        <dbReference type="EMBL" id="KAJ7735000.1"/>
    </source>
</evidence>
<feature type="compositionally biased region" description="Basic and acidic residues" evidence="1">
    <location>
        <begin position="1"/>
        <end position="16"/>
    </location>
</feature>
<feature type="compositionally biased region" description="Low complexity" evidence="1">
    <location>
        <begin position="82"/>
        <end position="96"/>
    </location>
</feature>
<protein>
    <submittedName>
        <fullName evidence="2">Uncharacterized protein</fullName>
    </submittedName>
</protein>
<feature type="compositionally biased region" description="Pro residues" evidence="1">
    <location>
        <begin position="651"/>
        <end position="667"/>
    </location>
</feature>
<feature type="compositionally biased region" description="Polar residues" evidence="1">
    <location>
        <begin position="678"/>
        <end position="689"/>
    </location>
</feature>
<feature type="compositionally biased region" description="Gly residues" evidence="1">
    <location>
        <begin position="409"/>
        <end position="419"/>
    </location>
</feature>
<dbReference type="EMBL" id="JARKIB010000129">
    <property type="protein sequence ID" value="KAJ7735000.1"/>
    <property type="molecule type" value="Genomic_DNA"/>
</dbReference>
<feature type="compositionally biased region" description="Low complexity" evidence="1">
    <location>
        <begin position="145"/>
        <end position="155"/>
    </location>
</feature>
<feature type="region of interest" description="Disordered" evidence="1">
    <location>
        <begin position="639"/>
        <end position="787"/>
    </location>
</feature>
<accession>A0AAD7MW87</accession>
<feature type="region of interest" description="Disordered" evidence="1">
    <location>
        <begin position="523"/>
        <end position="627"/>
    </location>
</feature>
<evidence type="ECO:0000313" key="3">
    <source>
        <dbReference type="Proteomes" id="UP001215598"/>
    </source>
</evidence>
<feature type="compositionally biased region" description="Polar residues" evidence="1">
    <location>
        <begin position="97"/>
        <end position="122"/>
    </location>
</feature>
<feature type="region of interest" description="Disordered" evidence="1">
    <location>
        <begin position="836"/>
        <end position="871"/>
    </location>
</feature>
<feature type="compositionally biased region" description="Low complexity" evidence="1">
    <location>
        <begin position="381"/>
        <end position="398"/>
    </location>
</feature>
<feature type="compositionally biased region" description="Low complexity" evidence="1">
    <location>
        <begin position="698"/>
        <end position="709"/>
    </location>
</feature>
<feature type="compositionally biased region" description="Polar residues" evidence="1">
    <location>
        <begin position="57"/>
        <end position="67"/>
    </location>
</feature>
<feature type="compositionally biased region" description="Basic and acidic residues" evidence="1">
    <location>
        <begin position="918"/>
        <end position="933"/>
    </location>
</feature>
<sequence length="1025" mass="108618">MFPSSRERVPFPRDDAPALPTTATTSTSTSAMPGSASASNSAPGPIGGSRHEHDDPGTSSNAVNRSRSLPIPRPGAAGGSGSAIPTSASSTIAGSSRANSTTGSLQSARVPSASTSASNLHHASNAHIPLAMQTRSRNTSDPHRAVLLATAATRAPGSPPQHMQTPHSQAAQTSPSSKQRTPEHAAGQGHTPERRPSDPPRGLEREGSVRAGGGVEREGSFRAESGGAHLTREGSFRTPELALDVKRLLAKPMSVSSVRTRADSSDGASMGGEGAGRASGEHVRRKRYDTGGKRVERVEEERVTKSEDGGSRPLSPLTEREQEKKAREIALALVAPHKVEEKKEKRQKNVLKRRPSAGRSVAPSAATPSPSPSPAPPPATATPARTGPPILSLNLSLNPMPTFAATGGSPPGSGSGSGSGQLTPARAVVQAYKRSLDASPRASPLPSPSSATFRRRQTASDTGHGGFVESPNAGTPSPPATPYYTVFGSTSGRIVAVGGPEDAWDGAGSYISSSAFPMFDGVRAAGAKPPAVGRTLTRKVSERWMRKREDSEDEARGRTSMQGDQRPKKIVRSGSRARADEPLSPAGELDSTWAKSPLGLHHSEAEEFKNEPRSRRSEPALGGGSKIWKLMKRISTGGLKEKYDRAGRNLPPIPPLPPLPNLPPVPQIPKDTLEARTAMSSDGHSSGEPSGTARFMQSRSSLSTSRTSSFGSNIPRSGGRALPMPPPIPASHQPRASTTTRSSSPVSSDVASAKFFPKTTSSARSSTSSFAEDAAAPPLPAPNPIMGKHIVPPKDLFKLDLSEFGPSSLDNKKSAVKPMAFFGTQNLRTPEDWHIVNTPSEELPPSLPHPPRRLPVPSTAKERPVSNNRFSHVSIPEFSTAAPINAFTTRKTPGEAARVENVLASLSQTPSRRMSSALDDRQRRHPPLDERQKTSSSTATSYASTARQKRMQQRSTSLPRAEPKFRDMSEAQVLTEKEKADRWDDLLQRSDRAGGTIHLGTSEQLPSDNVSLRFSTTSTQLLNDF</sequence>
<evidence type="ECO:0000256" key="1">
    <source>
        <dbReference type="SAM" id="MobiDB-lite"/>
    </source>
</evidence>
<name>A0AAD7MW87_9AGAR</name>